<evidence type="ECO:0000313" key="16">
    <source>
        <dbReference type="EMBL" id="AKI10380.1"/>
    </source>
</evidence>
<dbReference type="Proteomes" id="UP000156497">
    <property type="component" value="Segment"/>
</dbReference>
<dbReference type="EMBL" id="KP745680">
    <property type="protein sequence ID" value="AKI15557.1"/>
    <property type="molecule type" value="Genomic_DNA"/>
</dbReference>
<evidence type="ECO:0000313" key="21">
    <source>
        <dbReference type="EMBL" id="AKI15054.1"/>
    </source>
</evidence>
<dbReference type="Proteomes" id="UP000122156">
    <property type="component" value="Segment"/>
</dbReference>
<keyword evidence="8" id="KW-1015">Disulfide bond</keyword>
<dbReference type="EMBL" id="MK647994">
    <property type="protein sequence ID" value="QCQ29661.1"/>
    <property type="molecule type" value="mRNA"/>
</dbReference>
<dbReference type="EMBL" id="KP745655">
    <property type="protein sequence ID" value="AKI11382.1"/>
    <property type="molecule type" value="Genomic_DNA"/>
</dbReference>
<evidence type="ECO:0000313" key="27">
    <source>
        <dbReference type="EMBL" id="AKI21406.1"/>
    </source>
</evidence>
<dbReference type="Proteomes" id="UP000139295">
    <property type="component" value="Segment"/>
</dbReference>
<sequence>MNLVMLILALWAPVAGSMPELSLTLFDEPPPLVETEPLPPLSDVSEYRVEYSEARCVLRSGGRLEALWTLRGNLSVPTPTPRVYYQTLEGYADRVPTPVEDVSESLVAKRYWLRDYRVPQRTKLVLFYFSPCHQCQTYYVECEPRCLVPWVPLWSSLEDIERLLFEDRRLMAYYALTIKSAQYTLMMVAVIQVFWGLYVKGWLHRHFPWMFSDQW</sequence>
<evidence type="ECO:0000313" key="15">
    <source>
        <dbReference type="EMBL" id="AKI08031.1"/>
    </source>
</evidence>
<dbReference type="EMBL" id="KP745683">
    <property type="protein sequence ID" value="AKI16056.1"/>
    <property type="molecule type" value="Genomic_DNA"/>
</dbReference>
<evidence type="ECO:0000313" key="28">
    <source>
        <dbReference type="EMBL" id="AKI21571.1"/>
    </source>
</evidence>
<dbReference type="Proteomes" id="UP000120041">
    <property type="component" value="Segment"/>
</dbReference>
<keyword evidence="7 12" id="KW-0472">Membrane</keyword>
<evidence type="ECO:0000313" key="23">
    <source>
        <dbReference type="EMBL" id="AKI16056.1"/>
    </source>
</evidence>
<keyword evidence="3 12" id="KW-0812">Transmembrane</keyword>
<keyword evidence="9" id="KW-0325">Glycoprotein</keyword>
<reference evidence="14 39" key="2">
    <citation type="submission" date="2014-01" db="EMBL/GenBank/DDBJ databases">
        <title>Diversity of human cytomegalovirus.</title>
        <authorList>
            <person name="Wilkie G.S."/>
            <person name="Zavattoni M."/>
            <person name="Davison A.J."/>
        </authorList>
    </citation>
    <scope>NUCLEOTIDE SEQUENCE [LARGE SCALE GENOMIC DNA]</scope>
    <source>
        <strain evidence="14">UKNEQAS1</strain>
    </source>
</reference>
<keyword evidence="6 12" id="KW-1133">Transmembrane helix</keyword>
<evidence type="ECO:0000313" key="36">
    <source>
        <dbReference type="Proteomes" id="UP000115049"/>
    </source>
</evidence>
<evidence type="ECO:0000256" key="10">
    <source>
        <dbReference type="ARBA" id="ARBA00023184"/>
    </source>
</evidence>
<dbReference type="EMBL" id="KP745649">
    <property type="protein sequence ID" value="AKI10380.1"/>
    <property type="molecule type" value="Genomic_DNA"/>
</dbReference>
<evidence type="ECO:0000313" key="32">
    <source>
        <dbReference type="EMBL" id="AMJ54842.1"/>
    </source>
</evidence>
<dbReference type="EMBL" id="KJ361971">
    <property type="protein sequence ID" value="AHJ86235.1"/>
    <property type="molecule type" value="Genomic_DNA"/>
</dbReference>
<dbReference type="EMBL" id="KP745670">
    <property type="protein sequence ID" value="AKI13882.1"/>
    <property type="molecule type" value="Genomic_DNA"/>
</dbReference>
<gene>
    <name evidence="25" type="primary">US11</name>
</gene>
<keyword evidence="5" id="KW-1043">Host membrane</keyword>
<dbReference type="EMBL" id="MK213797">
    <property type="protein sequence ID" value="AZB79991.1"/>
    <property type="molecule type" value="Genomic_DNA"/>
</dbReference>
<reference evidence="32" key="4">
    <citation type="journal article" date="2016" name="Virus Evol.">
        <title>Islands of linkage in an ocean of pervasive recombination reveals two-speed evolution of human cytomegalovirus genomes.</title>
        <authorList>
            <person name="Lassalle F."/>
            <person name="Depledge D.P."/>
            <person name="Reeves M.B."/>
            <person name="Brown A.C."/>
            <person name="Christiansen M.T."/>
            <person name="Tutill H.J."/>
            <person name="Williams R.J."/>
            <person name="Einer-Jensen K."/>
            <person name="Holdstock J."/>
            <person name="Atkinson C."/>
            <person name="Brown J.R."/>
            <person name="van Loenen F.B."/>
            <person name="Clark D.A."/>
            <person name="Griffiths P.D."/>
            <person name="Verjans G.M.G.M."/>
            <person name="Schutten M."/>
            <person name="Milne R.S.B."/>
            <person name="Balloux F."/>
            <person name="Breuer J."/>
        </authorList>
    </citation>
    <scope>NUCLEOTIDE SEQUENCE</scope>
    <source>
        <strain evidence="32">UK/Lon9/Urine/2012</strain>
    </source>
</reference>
<dbReference type="Proteomes" id="UP000115049">
    <property type="component" value="Segment"/>
</dbReference>
<organismHost>
    <name type="scientific">Homo sapiens</name>
    <name type="common">Human</name>
    <dbReference type="NCBI Taxonomy" id="9606"/>
</organismHost>
<dbReference type="Proteomes" id="UP000161201">
    <property type="component" value="Segment"/>
</dbReference>
<dbReference type="Proteomes" id="UP000154954">
    <property type="component" value="Segment"/>
</dbReference>
<proteinExistence type="evidence at transcript level"/>
<evidence type="ECO:0000313" key="30">
    <source>
        <dbReference type="EMBL" id="AKI22405.1"/>
    </source>
</evidence>
<dbReference type="Proteomes" id="UP000157616">
    <property type="component" value="Segment"/>
</dbReference>
<evidence type="ECO:0000256" key="1">
    <source>
        <dbReference type="ARBA" id="ARBA00004482"/>
    </source>
</evidence>
<organism evidence="25 38">
    <name type="scientific">Human cytomegalovirus</name>
    <name type="common">HHV-5</name>
    <name type="synonym">Human herpesvirus 5</name>
    <dbReference type="NCBI Taxonomy" id="10359"/>
    <lineage>
        <taxon>Viruses</taxon>
        <taxon>Duplodnaviria</taxon>
        <taxon>Heunggongvirae</taxon>
        <taxon>Peploviricota</taxon>
        <taxon>Herviviricetes</taxon>
        <taxon>Herpesvirales</taxon>
        <taxon>Orthoherpesviridae</taxon>
        <taxon>Betaherpesvirinae</taxon>
        <taxon>Cytomegalovirus</taxon>
        <taxon>Cytomegalovirus humanbeta5</taxon>
    </lineage>
</organism>
<evidence type="ECO:0000313" key="26">
    <source>
        <dbReference type="EMBL" id="AKI20738.1"/>
    </source>
</evidence>
<name>A0A0A7CGW7_HCMV</name>
<evidence type="ECO:0000313" key="38">
    <source>
        <dbReference type="Proteomes" id="UP000156497"/>
    </source>
</evidence>
<evidence type="ECO:0000313" key="33">
    <source>
        <dbReference type="EMBL" id="AZB79991.1"/>
    </source>
</evidence>
<dbReference type="Proteomes" id="UP000143944">
    <property type="component" value="Segment"/>
</dbReference>
<dbReference type="EMBL" id="KP745665">
    <property type="protein sequence ID" value="AKI13043.1"/>
    <property type="molecule type" value="Genomic_DNA"/>
</dbReference>
<keyword evidence="11" id="KW-0393">Immunoglobulin domain</keyword>
<dbReference type="EMBL" id="KP745716">
    <property type="protein sequence ID" value="AKI21571.1"/>
    <property type="molecule type" value="Genomic_DNA"/>
</dbReference>
<dbReference type="InterPro" id="IPR012536">
    <property type="entry name" value="CMV_US"/>
</dbReference>
<evidence type="ECO:0000313" key="20">
    <source>
        <dbReference type="EMBL" id="AKI13882.1"/>
    </source>
</evidence>
<dbReference type="EMBL" id="KP745666">
    <property type="protein sequence ID" value="AKI13209.1"/>
    <property type="molecule type" value="Genomic_DNA"/>
</dbReference>
<dbReference type="EMBL" id="KP745703">
    <property type="protein sequence ID" value="AKI19399.1"/>
    <property type="molecule type" value="Genomic_DNA"/>
</dbReference>
<protein>
    <submittedName>
        <fullName evidence="25 34">US11</fullName>
    </submittedName>
    <submittedName>
        <fullName evidence="33">US11 protein</fullName>
    </submittedName>
</protein>
<dbReference type="SMR" id="A0A0A7CGW7"/>
<dbReference type="Proteomes" id="UP000159249">
    <property type="component" value="Segment"/>
</dbReference>
<evidence type="ECO:0000256" key="12">
    <source>
        <dbReference type="SAM" id="Phobius"/>
    </source>
</evidence>
<dbReference type="Proteomes" id="UP000169234">
    <property type="component" value="Genome"/>
</dbReference>
<evidence type="ECO:0000313" key="19">
    <source>
        <dbReference type="EMBL" id="AKI13209.1"/>
    </source>
</evidence>
<comment type="subcellular location">
    <subcellularLocation>
        <location evidence="1">Host endoplasmic reticulum membrane</location>
        <topology evidence="1">Single-pass type I membrane protein</topology>
    </subcellularLocation>
</comment>
<dbReference type="EMBL" id="KP745635">
    <property type="protein sequence ID" value="AKI08031.1"/>
    <property type="molecule type" value="Genomic_DNA"/>
</dbReference>
<dbReference type="Proteomes" id="UP000158400">
    <property type="component" value="Genome"/>
</dbReference>
<dbReference type="Proteomes" id="UP000156125">
    <property type="component" value="Genome"/>
</dbReference>
<evidence type="ECO:0000256" key="4">
    <source>
        <dbReference type="ARBA" id="ARBA00022729"/>
    </source>
</evidence>
<reference evidence="33" key="6">
    <citation type="submission" date="2018-11" db="EMBL/GenBank/DDBJ databases">
        <title>Laboratory Validation of a Clinical Metagenomic Sequencing Assay for Pathogen Detection in Cerebrospinal Fluid.</title>
        <authorList>
            <person name="Chiu C.Y."/>
            <person name="Miller S."/>
            <person name="Naccache S.N."/>
        </authorList>
    </citation>
    <scope>NUCLEOTIDE SEQUENCE</scope>
    <source>
        <strain evidence="33">UCSF-1a</strain>
    </source>
</reference>
<dbReference type="GO" id="GO:0044167">
    <property type="term" value="C:host cell endoplasmic reticulum membrane"/>
    <property type="evidence" value="ECO:0007669"/>
    <property type="project" value="UniProtKB-SubCell"/>
</dbReference>
<evidence type="ECO:0000256" key="11">
    <source>
        <dbReference type="ARBA" id="ARBA00023319"/>
    </source>
</evidence>
<dbReference type="EMBL" id="KP745693">
    <property type="protein sequence ID" value="AKI17724.1"/>
    <property type="molecule type" value="Genomic_DNA"/>
</dbReference>
<evidence type="ECO:0000313" key="34">
    <source>
        <dbReference type="EMBL" id="QCQ29661.1"/>
    </source>
</evidence>
<evidence type="ECO:0000313" key="17">
    <source>
        <dbReference type="EMBL" id="AKI11382.1"/>
    </source>
</evidence>
<evidence type="ECO:0000313" key="14">
    <source>
        <dbReference type="EMBL" id="AHJ86235.1"/>
    </source>
</evidence>
<evidence type="ECO:0000313" key="13">
    <source>
        <dbReference type="EMBL" id="ACT81819.1"/>
    </source>
</evidence>
<dbReference type="EMBL" id="KP745726">
    <property type="protein sequence ID" value="AKI23242.1"/>
    <property type="molecule type" value="Genomic_DNA"/>
</dbReference>
<dbReference type="Proteomes" id="UP000138856">
    <property type="component" value="Segment"/>
</dbReference>
<feature type="transmembrane region" description="Helical" evidence="12">
    <location>
        <begin position="183"/>
        <end position="203"/>
    </location>
</feature>
<dbReference type="Pfam" id="PF08001">
    <property type="entry name" value="CMV_US"/>
    <property type="match status" value="1"/>
</dbReference>
<dbReference type="EMBL" id="GQ396662">
    <property type="protein sequence ID" value="ACT81819.1"/>
    <property type="molecule type" value="Genomic_DNA"/>
</dbReference>
<evidence type="ECO:0000256" key="2">
    <source>
        <dbReference type="ARBA" id="ARBA00006952"/>
    </source>
</evidence>
<reference evidence="35 36" key="3">
    <citation type="journal article" date="2015" name="J. Virol.">
        <title>High-throughput analysis of human cytomegalovirus genome diversity highlights the widespread occurrence of gene-disrupting mutations and pervasive recombination.</title>
        <authorList>
            <person name="Sijmons S."/>
            <person name="Thys K."/>
            <person name="Mbong Ngwese M."/>
            <person name="Van Damme E."/>
            <person name="Dvorak J."/>
            <person name="Van Loock M."/>
            <person name="Li G."/>
            <person name="Tachezy R."/>
            <person name="Busson L."/>
            <person name="Aerssens J."/>
            <person name="Van Ranst M."/>
            <person name="Maes P."/>
        </authorList>
    </citation>
    <scope>NUCLEOTIDE SEQUENCE [LARGE SCALE GENOMIC DNA]</scope>
    <source>
        <strain evidence="21">BE/1/2010</strain>
        <strain evidence="16">BE/10/2012</strain>
        <strain evidence="22">BE/11/2012</strain>
        <strain evidence="23">BE/12/2011</strain>
        <strain evidence="30">BE/14/2010</strain>
        <strain evidence="24">BE/15/2012</strain>
        <strain evidence="28">BE/16/2010</strain>
        <strain evidence="18">BE/16/2012</strain>
        <strain evidence="26">BE/24/2011</strain>
        <strain evidence="29">BE/26/2010</strain>
        <strain evidence="25">BE/26/2011</strain>
        <strain evidence="17">BE/3/2010</strain>
        <strain evidence="31">BE/30/2010</strain>
        <strain evidence="20">BE/30/2011</strain>
        <strain evidence="27">BE/44/2011</strain>
        <strain evidence="15">BE/5/2012</strain>
        <strain evidence="19">BE/7/2012</strain>
    </source>
</reference>
<evidence type="ECO:0000313" key="25">
    <source>
        <dbReference type="EMBL" id="AKI19399.1"/>
    </source>
</evidence>
<evidence type="ECO:0000313" key="39">
    <source>
        <dbReference type="Proteomes" id="UP000169234"/>
    </source>
</evidence>
<evidence type="ECO:0000256" key="3">
    <source>
        <dbReference type="ARBA" id="ARBA00022692"/>
    </source>
</evidence>
<dbReference type="EMBL" id="KP745715">
    <property type="protein sequence ID" value="AKI21406.1"/>
    <property type="molecule type" value="Genomic_DNA"/>
</dbReference>
<evidence type="ECO:0000256" key="7">
    <source>
        <dbReference type="ARBA" id="ARBA00023136"/>
    </source>
</evidence>
<evidence type="ECO:0000313" key="37">
    <source>
        <dbReference type="Proteomes" id="UP000143944"/>
    </source>
</evidence>
<dbReference type="Proteomes" id="UP000104321">
    <property type="component" value="Genome"/>
</dbReference>
<dbReference type="Proteomes" id="UP000174086">
    <property type="component" value="Segment"/>
</dbReference>
<evidence type="ECO:0000313" key="29">
    <source>
        <dbReference type="EMBL" id="AKI22073.1"/>
    </source>
</evidence>
<dbReference type="Proteomes" id="UP000150558">
    <property type="component" value="Segment"/>
</dbReference>
<reference evidence="13 37" key="1">
    <citation type="journal article" date="2010" name="J. Gen. Virol.">
        <title>Sequences of complete human cytomegalovirus genomes from infected cell cultures and clinical specimens.</title>
        <authorList>
            <person name="Cunningham C."/>
            <person name="Gatherer D."/>
            <person name="Hilfrich B."/>
            <person name="Baluchova K."/>
            <person name="Dargan D.J."/>
            <person name="Thomson M."/>
            <person name="Griffiths P.D."/>
            <person name="Wilkinson G.W."/>
            <person name="Schulz T.F."/>
            <person name="Davison A.J."/>
        </authorList>
    </citation>
    <scope>NUCLEOTIDE SEQUENCE [LARGE SCALE GENOMIC DNA]</scope>
    <source>
        <strain evidence="13">HAN38</strain>
    </source>
</reference>
<evidence type="ECO:0000313" key="18">
    <source>
        <dbReference type="EMBL" id="AKI13043.1"/>
    </source>
</evidence>
<evidence type="ECO:0000313" key="31">
    <source>
        <dbReference type="EMBL" id="AKI23242.1"/>
    </source>
</evidence>
<reference evidence="34" key="7">
    <citation type="submission" date="2019-03" db="EMBL/GenBank/DDBJ databases">
        <title>Human cytomegalovirus evades IgG Ab-mediated immunity through endoplasmic reticulum-associated degradation of the neonatal Fc receptor (FcRn) for IgG.</title>
        <authorList>
            <person name="Liu X."/>
            <person name="Palaniyandi S."/>
            <person name="Zhu I."/>
            <person name="Tang J."/>
            <person name="Li W."/>
            <person name="Wu X."/>
            <person name="Ochsner S.P."/>
            <person name="Pauza C.D."/>
            <person name="Cohen J.I."/>
            <person name="Zhu X."/>
        </authorList>
    </citation>
    <scope>NUCLEOTIDE SEQUENCE</scope>
    <source>
        <strain evidence="34">03122019</strain>
    </source>
</reference>
<dbReference type="Proteomes" id="UP000116855">
    <property type="component" value="Segment"/>
</dbReference>
<reference evidence="32" key="5">
    <citation type="submission" date="2017-01" db="EMBL/GenBank/DDBJ databases">
        <authorList>
            <person name="Mah S.A."/>
            <person name="Swanson W.J."/>
            <person name="Moy G.W."/>
            <person name="Vacquier V.D."/>
        </authorList>
    </citation>
    <scope>NUCLEOTIDE SEQUENCE</scope>
    <source>
        <strain evidence="32">UK/Lon9/Urine/2012</strain>
    </source>
</reference>
<evidence type="ECO:0000256" key="5">
    <source>
        <dbReference type="ARBA" id="ARBA00022870"/>
    </source>
</evidence>
<dbReference type="GO" id="GO:0052031">
    <property type="term" value="P:symbiont-mediated perturbation of host defense response"/>
    <property type="evidence" value="ECO:0007669"/>
    <property type="project" value="InterPro"/>
</dbReference>
<dbReference type="EMBL" id="KP745677">
    <property type="protein sequence ID" value="AKI15054.1"/>
    <property type="molecule type" value="Genomic_DNA"/>
</dbReference>
<keyword evidence="4" id="KW-0732">Signal</keyword>
<evidence type="ECO:0000256" key="9">
    <source>
        <dbReference type="ARBA" id="ARBA00023180"/>
    </source>
</evidence>
<accession>A0A0A7CGW7</accession>
<evidence type="ECO:0000256" key="8">
    <source>
        <dbReference type="ARBA" id="ARBA00023157"/>
    </source>
</evidence>
<dbReference type="Proteomes" id="UP000153014">
    <property type="component" value="Segment"/>
</dbReference>
<dbReference type="EMBL" id="KP745721">
    <property type="protein sequence ID" value="AKI22405.1"/>
    <property type="molecule type" value="Genomic_DNA"/>
</dbReference>
<evidence type="ECO:0000313" key="22">
    <source>
        <dbReference type="EMBL" id="AKI15557.1"/>
    </source>
</evidence>
<comment type="similarity">
    <text evidence="2">Belongs to the cytomegalovirus US6 family.</text>
</comment>
<keyword evidence="10" id="KW-1038">Host endoplasmic reticulum</keyword>
<evidence type="ECO:0000313" key="35">
    <source>
        <dbReference type="Proteomes" id="UP000104321"/>
    </source>
</evidence>
<dbReference type="EMBL" id="KP745711">
    <property type="protein sequence ID" value="AKI20738.1"/>
    <property type="molecule type" value="Genomic_DNA"/>
</dbReference>
<dbReference type="EMBL" id="KT726953">
    <property type="protein sequence ID" value="AMJ54842.1"/>
    <property type="molecule type" value="Genomic_DNA"/>
</dbReference>
<evidence type="ECO:0000256" key="6">
    <source>
        <dbReference type="ARBA" id="ARBA00022989"/>
    </source>
</evidence>
<evidence type="ECO:0000313" key="24">
    <source>
        <dbReference type="EMBL" id="AKI17724.1"/>
    </source>
</evidence>
<dbReference type="EMBL" id="KP745719">
    <property type="protein sequence ID" value="AKI22073.1"/>
    <property type="molecule type" value="Genomic_DNA"/>
</dbReference>